<dbReference type="PANTHER" id="PTHR46980">
    <property type="entry name" value="TRICALBIN-1-RELATED"/>
    <property type="match status" value="1"/>
</dbReference>
<gene>
    <name evidence="2" type="ORF">CUNI_LOCUS14284</name>
</gene>
<dbReference type="OrthoDB" id="270970at2759"/>
<keyword evidence="1" id="KW-0472">Membrane</keyword>
<accession>A0A8S3ZN15</accession>
<dbReference type="AlphaFoldDB" id="A0A8S3ZN15"/>
<keyword evidence="1" id="KW-0812">Transmembrane</keyword>
<keyword evidence="1" id="KW-1133">Transmembrane helix</keyword>
<evidence type="ECO:0000313" key="3">
    <source>
        <dbReference type="Proteomes" id="UP000678393"/>
    </source>
</evidence>
<feature type="transmembrane region" description="Helical" evidence="1">
    <location>
        <begin position="66"/>
        <end position="82"/>
    </location>
</feature>
<feature type="non-terminal residue" evidence="2">
    <location>
        <position position="122"/>
    </location>
</feature>
<keyword evidence="3" id="KW-1185">Reference proteome</keyword>
<reference evidence="2" key="1">
    <citation type="submission" date="2021-04" db="EMBL/GenBank/DDBJ databases">
        <authorList>
            <consortium name="Molecular Ecology Group"/>
        </authorList>
    </citation>
    <scope>NUCLEOTIDE SEQUENCE</scope>
</reference>
<dbReference type="Proteomes" id="UP000678393">
    <property type="component" value="Unassembled WGS sequence"/>
</dbReference>
<evidence type="ECO:0000313" key="2">
    <source>
        <dbReference type="EMBL" id="CAG5128726.1"/>
    </source>
</evidence>
<sequence>MTAYTNKRTGQSIMNKMAAVNGDAVFGEAHKIRAEESQKAVTSFMGMYLIVAFTVAFSWLLGYFDFSFLWVFISIASLFIVWKTKIGKVIAQHLSNEEATLYRKRAFRQNETAEWFNFLLNR</sequence>
<evidence type="ECO:0000256" key="1">
    <source>
        <dbReference type="SAM" id="Phobius"/>
    </source>
</evidence>
<dbReference type="EMBL" id="CAJHNH020003190">
    <property type="protein sequence ID" value="CAG5128726.1"/>
    <property type="molecule type" value="Genomic_DNA"/>
</dbReference>
<proteinExistence type="predicted"/>
<dbReference type="PANTHER" id="PTHR46980:SF2">
    <property type="entry name" value="TRICALBIN-1-RELATED"/>
    <property type="match status" value="1"/>
</dbReference>
<dbReference type="InterPro" id="IPR052455">
    <property type="entry name" value="Tricalbin_domain"/>
</dbReference>
<feature type="transmembrane region" description="Helical" evidence="1">
    <location>
        <begin position="40"/>
        <end position="60"/>
    </location>
</feature>
<name>A0A8S3ZN15_9EUPU</name>
<protein>
    <submittedName>
        <fullName evidence="2">Uncharacterized protein</fullName>
    </submittedName>
</protein>
<comment type="caution">
    <text evidence="2">The sequence shown here is derived from an EMBL/GenBank/DDBJ whole genome shotgun (WGS) entry which is preliminary data.</text>
</comment>
<organism evidence="2 3">
    <name type="scientific">Candidula unifasciata</name>
    <dbReference type="NCBI Taxonomy" id="100452"/>
    <lineage>
        <taxon>Eukaryota</taxon>
        <taxon>Metazoa</taxon>
        <taxon>Spiralia</taxon>
        <taxon>Lophotrochozoa</taxon>
        <taxon>Mollusca</taxon>
        <taxon>Gastropoda</taxon>
        <taxon>Heterobranchia</taxon>
        <taxon>Euthyneura</taxon>
        <taxon>Panpulmonata</taxon>
        <taxon>Eupulmonata</taxon>
        <taxon>Stylommatophora</taxon>
        <taxon>Helicina</taxon>
        <taxon>Helicoidea</taxon>
        <taxon>Geomitridae</taxon>
        <taxon>Candidula</taxon>
    </lineage>
</organism>